<name>A0A2A6FN02_9HYPH</name>
<dbReference type="SUPFAM" id="SSF53850">
    <property type="entry name" value="Periplasmic binding protein-like II"/>
    <property type="match status" value="1"/>
</dbReference>
<sequence>MSLRSIISKVSMGAFTLAAASALTPAAQAAAPESNDPIKIALFDWTSVNLNAKILGGILEKLGYTVEYPTADYLSSLTTGLTNGDLDVGMEFWDTTAGEAMKASDATGQTERLGALGPKAKEEWWYPEYMKEKCPGLPNWEALKDPKCAEAFSTAETAPKGRYLGGPVTWEGFDDERVEALKLPFTVIHAGTDAAMFAELDSAYQRKAPIMLWVYSPHWAPAKYKGEWVEFPEYTPECYSDPKWGTNPDAKYDCGKPHGEIWKYSWAGMKDKWPVAYKVAKAYTVDTDELNKMSGEIDLDGKTPEDVAAAWIAAHEADWKAWAQ</sequence>
<evidence type="ECO:0000313" key="3">
    <source>
        <dbReference type="EMBL" id="PDQ22848.1"/>
    </source>
</evidence>
<feature type="chain" id="PRO_5013128562" evidence="1">
    <location>
        <begin position="30"/>
        <end position="324"/>
    </location>
</feature>
<dbReference type="Gene3D" id="3.40.190.10">
    <property type="entry name" value="Periplasmic binding protein-like II"/>
    <property type="match status" value="1"/>
</dbReference>
<comment type="caution">
    <text evidence="3">The sequence shown here is derived from an EMBL/GenBank/DDBJ whole genome shotgun (WGS) entry which is preliminary data.</text>
</comment>
<reference evidence="3 4" key="1">
    <citation type="submission" date="2017-09" db="EMBL/GenBank/DDBJ databases">
        <title>Mesorhizobum sanjuanii sp. nov. isolated from nodules of Lotus tenuis in saline-alkaline lowlands of Flooding Pampa.</title>
        <authorList>
            <person name="Sannazzaro A.I."/>
            <person name="Torres Tejerizo G.A."/>
            <person name="Fontana F."/>
            <person name="Cumpa Velazquez L.M."/>
            <person name="Hansen L."/>
            <person name="Pistorio M."/>
            <person name="Estrella M.J."/>
        </authorList>
    </citation>
    <scope>NUCLEOTIDE SEQUENCE [LARGE SCALE GENOMIC DNA]</scope>
    <source>
        <strain evidence="3 4">BSA136</strain>
    </source>
</reference>
<protein>
    <submittedName>
        <fullName evidence="3">ABC transporter</fullName>
    </submittedName>
</protein>
<evidence type="ECO:0000313" key="4">
    <source>
        <dbReference type="Proteomes" id="UP000219182"/>
    </source>
</evidence>
<dbReference type="CDD" id="cd13643">
    <property type="entry name" value="PBP2_BCP_2"/>
    <property type="match status" value="1"/>
</dbReference>
<feature type="signal peptide" evidence="1">
    <location>
        <begin position="1"/>
        <end position="29"/>
    </location>
</feature>
<dbReference type="RefSeq" id="WP_097571607.1">
    <property type="nucleotide sequence ID" value="NZ_NWQG01000006.1"/>
</dbReference>
<evidence type="ECO:0000256" key="1">
    <source>
        <dbReference type="SAM" id="SignalP"/>
    </source>
</evidence>
<keyword evidence="1" id="KW-0732">Signal</keyword>
<dbReference type="GO" id="GO:0022857">
    <property type="term" value="F:transmembrane transporter activity"/>
    <property type="evidence" value="ECO:0007669"/>
    <property type="project" value="InterPro"/>
</dbReference>
<dbReference type="InterPro" id="IPR007210">
    <property type="entry name" value="ABC_Gly_betaine_transp_sub-bd"/>
</dbReference>
<dbReference type="Proteomes" id="UP000219182">
    <property type="component" value="Unassembled WGS sequence"/>
</dbReference>
<feature type="domain" description="ABC-type glycine betaine transport system substrate-binding" evidence="2">
    <location>
        <begin position="36"/>
        <end position="313"/>
    </location>
</feature>
<dbReference type="Gene3D" id="3.10.105.10">
    <property type="entry name" value="Dipeptide-binding Protein, Domain 3"/>
    <property type="match status" value="1"/>
</dbReference>
<dbReference type="Gene3D" id="3.40.190.100">
    <property type="entry name" value="Glycine betaine-binding periplasmic protein, domain 2"/>
    <property type="match status" value="1"/>
</dbReference>
<organism evidence="3 4">
    <name type="scientific">Mesorhizobium sanjuanii</name>
    <dbReference type="NCBI Taxonomy" id="2037900"/>
    <lineage>
        <taxon>Bacteria</taxon>
        <taxon>Pseudomonadati</taxon>
        <taxon>Pseudomonadota</taxon>
        <taxon>Alphaproteobacteria</taxon>
        <taxon>Hyphomicrobiales</taxon>
        <taxon>Phyllobacteriaceae</taxon>
        <taxon>Mesorhizobium</taxon>
    </lineage>
</organism>
<dbReference type="Pfam" id="PF04069">
    <property type="entry name" value="OpuAC"/>
    <property type="match status" value="1"/>
</dbReference>
<gene>
    <name evidence="3" type="ORF">CN311_01165</name>
</gene>
<dbReference type="EMBL" id="NWQG01000006">
    <property type="protein sequence ID" value="PDQ22848.1"/>
    <property type="molecule type" value="Genomic_DNA"/>
</dbReference>
<accession>A0A2A6FN02</accession>
<keyword evidence="4" id="KW-1185">Reference proteome</keyword>
<dbReference type="GO" id="GO:0043190">
    <property type="term" value="C:ATP-binding cassette (ABC) transporter complex"/>
    <property type="evidence" value="ECO:0007669"/>
    <property type="project" value="InterPro"/>
</dbReference>
<dbReference type="AlphaFoldDB" id="A0A2A6FN02"/>
<evidence type="ECO:0000259" key="2">
    <source>
        <dbReference type="Pfam" id="PF04069"/>
    </source>
</evidence>
<proteinExistence type="predicted"/>